<feature type="domain" description="Ketoreductase" evidence="3">
    <location>
        <begin position="11"/>
        <end position="201"/>
    </location>
</feature>
<dbReference type="Proteomes" id="UP000244523">
    <property type="component" value="Unassembled WGS sequence"/>
</dbReference>
<reference evidence="4 5" key="1">
    <citation type="submission" date="2018-04" db="EMBL/GenBank/DDBJ databases">
        <title>Genomic Encyclopedia of Archaeal and Bacterial Type Strains, Phase II (KMG-II): from individual species to whole genera.</title>
        <authorList>
            <person name="Goeker M."/>
        </authorList>
    </citation>
    <scope>NUCLEOTIDE SEQUENCE [LARGE SCALE GENOMIC DNA]</scope>
    <source>
        <strain evidence="4 5">DSM 29955</strain>
    </source>
</reference>
<protein>
    <submittedName>
        <fullName evidence="4">NAD(P)-dependent dehydrogenase (Short-subunit alcohol dehydrogenase family)</fullName>
    </submittedName>
</protein>
<dbReference type="PANTHER" id="PTHR42760:SF133">
    <property type="entry name" value="3-OXOACYL-[ACYL-CARRIER-PROTEIN] REDUCTASE"/>
    <property type="match status" value="1"/>
</dbReference>
<dbReference type="PANTHER" id="PTHR42760">
    <property type="entry name" value="SHORT-CHAIN DEHYDROGENASES/REDUCTASES FAMILY MEMBER"/>
    <property type="match status" value="1"/>
</dbReference>
<comment type="similarity">
    <text evidence="1">Belongs to the short-chain dehydrogenases/reductases (SDR) family.</text>
</comment>
<comment type="caution">
    <text evidence="4">The sequence shown here is derived from an EMBL/GenBank/DDBJ whole genome shotgun (WGS) entry which is preliminary data.</text>
</comment>
<dbReference type="Gene3D" id="3.40.50.720">
    <property type="entry name" value="NAD(P)-binding Rossmann-like Domain"/>
    <property type="match status" value="1"/>
</dbReference>
<keyword evidence="5" id="KW-1185">Reference proteome</keyword>
<dbReference type="InterPro" id="IPR002347">
    <property type="entry name" value="SDR_fam"/>
</dbReference>
<evidence type="ECO:0000256" key="2">
    <source>
        <dbReference type="ARBA" id="ARBA00023002"/>
    </source>
</evidence>
<organism evidence="4 5">
    <name type="scientific">Yoonia sediminilitoris</name>
    <dbReference type="NCBI Taxonomy" id="1286148"/>
    <lineage>
        <taxon>Bacteria</taxon>
        <taxon>Pseudomonadati</taxon>
        <taxon>Pseudomonadota</taxon>
        <taxon>Alphaproteobacteria</taxon>
        <taxon>Rhodobacterales</taxon>
        <taxon>Paracoccaceae</taxon>
        <taxon>Yoonia</taxon>
    </lineage>
</organism>
<dbReference type="AlphaFoldDB" id="A0A2T6K7J4"/>
<keyword evidence="2" id="KW-0560">Oxidoreductase</keyword>
<dbReference type="RefSeq" id="WP_108388518.1">
    <property type="nucleotide sequence ID" value="NZ_QBUD01000017.1"/>
</dbReference>
<dbReference type="Pfam" id="PF13561">
    <property type="entry name" value="adh_short_C2"/>
    <property type="match status" value="1"/>
</dbReference>
<accession>A0A2T6K7J4</accession>
<evidence type="ECO:0000313" key="5">
    <source>
        <dbReference type="Proteomes" id="UP000244523"/>
    </source>
</evidence>
<dbReference type="InterPro" id="IPR057326">
    <property type="entry name" value="KR_dom"/>
</dbReference>
<dbReference type="PRINTS" id="PR00080">
    <property type="entry name" value="SDRFAMILY"/>
</dbReference>
<name>A0A2T6K7J4_9RHOB</name>
<dbReference type="OrthoDB" id="9789398at2"/>
<dbReference type="CDD" id="cd05233">
    <property type="entry name" value="SDR_c"/>
    <property type="match status" value="1"/>
</dbReference>
<dbReference type="EMBL" id="QBUD01000017">
    <property type="protein sequence ID" value="PUB10689.1"/>
    <property type="molecule type" value="Genomic_DNA"/>
</dbReference>
<evidence type="ECO:0000259" key="3">
    <source>
        <dbReference type="SMART" id="SM00822"/>
    </source>
</evidence>
<evidence type="ECO:0000256" key="1">
    <source>
        <dbReference type="ARBA" id="ARBA00006484"/>
    </source>
</evidence>
<dbReference type="SUPFAM" id="SSF51735">
    <property type="entry name" value="NAD(P)-binding Rossmann-fold domains"/>
    <property type="match status" value="1"/>
</dbReference>
<sequence>MTATFHDLADASVFITGGGTGIGAALTAAFCAQGAKVAFVDFVDAAGFVDELGATAAHPPLFTQCDVTDTSAMHDAMDRAADAHGPFKAVVNNAANDMRYDVAAVTPDIWDDMQAVNLKAYFFSCQKAAERMAAKGSIINYSSTSYMLGMGNLVPYTTANAGISGMTRSLARAFGPKGIRVNAIAPGWVMTEKQLALWAEPKAKAAHLDRQCLAEFMQPEDMVGGTLFLASDASAMMTGQTIVIDGGVVTTG</sequence>
<evidence type="ECO:0000313" key="4">
    <source>
        <dbReference type="EMBL" id="PUB10689.1"/>
    </source>
</evidence>
<proteinExistence type="inferred from homology"/>
<dbReference type="GO" id="GO:0016616">
    <property type="term" value="F:oxidoreductase activity, acting on the CH-OH group of donors, NAD or NADP as acceptor"/>
    <property type="evidence" value="ECO:0007669"/>
    <property type="project" value="TreeGrafter"/>
</dbReference>
<dbReference type="FunFam" id="3.40.50.720:FF:000084">
    <property type="entry name" value="Short-chain dehydrogenase reductase"/>
    <property type="match status" value="1"/>
</dbReference>
<dbReference type="PRINTS" id="PR00081">
    <property type="entry name" value="GDHRDH"/>
</dbReference>
<dbReference type="SMART" id="SM00822">
    <property type="entry name" value="PKS_KR"/>
    <property type="match status" value="1"/>
</dbReference>
<dbReference type="InterPro" id="IPR036291">
    <property type="entry name" value="NAD(P)-bd_dom_sf"/>
</dbReference>
<gene>
    <name evidence="4" type="ORF">C8N45_11734</name>
</gene>